<dbReference type="SMART" id="SM01005">
    <property type="entry name" value="Ala_racemase_C"/>
    <property type="match status" value="1"/>
</dbReference>
<dbReference type="InterPro" id="IPR009006">
    <property type="entry name" value="Ala_racemase/Decarboxylase_C"/>
</dbReference>
<dbReference type="InterPro" id="IPR029066">
    <property type="entry name" value="PLP-binding_barrel"/>
</dbReference>
<dbReference type="CDD" id="cd00430">
    <property type="entry name" value="PLPDE_III_AR"/>
    <property type="match status" value="1"/>
</dbReference>
<dbReference type="PRINTS" id="PR00992">
    <property type="entry name" value="ALARACEMASE"/>
</dbReference>
<evidence type="ECO:0000259" key="4">
    <source>
        <dbReference type="SMART" id="SM01005"/>
    </source>
</evidence>
<dbReference type="InterPro" id="IPR011079">
    <property type="entry name" value="Ala_racemase_C"/>
</dbReference>
<dbReference type="Pfam" id="PF01168">
    <property type="entry name" value="Ala_racemase_N"/>
    <property type="match status" value="1"/>
</dbReference>
<dbReference type="SUPFAM" id="SSF50621">
    <property type="entry name" value="Alanine racemase C-terminal domain-like"/>
    <property type="match status" value="1"/>
</dbReference>
<sequence>MRTIRIDLDVIAANYKTLKELTGGIVMAIVKADAFGHGMIEVSKKLESINVDILGTADLEEAMALREAGIKSPIMAWLYSKTTEFEEAIKNDIELGASTLVTLEKIGSASKKVGLVAKVHLKVDTGLGRNGAALADWPGVIQKAIELRDSGAIELVGVFSHLSGTSEKDDLEQLRVFEEAIETASKLGATFKIHHIAASLAALRYPSTRLDMTRIGAALYGLDPGLETNMRQYGLLPAMRVTSEVVHVKKVSSGHSLSYGYLHSTTGESTLALVPFGYNEGFPRISTGKAEVFLNGKKYKVLARVAMDQFILDLGTDTAEIGDEVVIIGDGTKGEPTVEELAKAAGTINDEIVTKMGGRAKRVFS</sequence>
<dbReference type="GO" id="GO:0030632">
    <property type="term" value="P:D-alanine biosynthetic process"/>
    <property type="evidence" value="ECO:0007669"/>
    <property type="project" value="TreeGrafter"/>
</dbReference>
<name>A0A6J6C8P0_9ZZZZ</name>
<keyword evidence="3" id="KW-0413">Isomerase</keyword>
<dbReference type="HAMAP" id="MF_01201">
    <property type="entry name" value="Ala_racemase"/>
    <property type="match status" value="1"/>
</dbReference>
<evidence type="ECO:0000313" key="5">
    <source>
        <dbReference type="EMBL" id="CAB4547636.1"/>
    </source>
</evidence>
<feature type="domain" description="Alanine racemase C-terminal" evidence="4">
    <location>
        <begin position="238"/>
        <end position="365"/>
    </location>
</feature>
<dbReference type="GO" id="GO:0008784">
    <property type="term" value="F:alanine racemase activity"/>
    <property type="evidence" value="ECO:0007669"/>
    <property type="project" value="InterPro"/>
</dbReference>
<gene>
    <name evidence="5" type="ORF">UFOPK1537_00090</name>
</gene>
<evidence type="ECO:0000256" key="2">
    <source>
        <dbReference type="ARBA" id="ARBA00022898"/>
    </source>
</evidence>
<proteinExistence type="inferred from homology"/>
<accession>A0A6J6C8P0</accession>
<reference evidence="5" key="1">
    <citation type="submission" date="2020-05" db="EMBL/GenBank/DDBJ databases">
        <authorList>
            <person name="Chiriac C."/>
            <person name="Salcher M."/>
            <person name="Ghai R."/>
            <person name="Kavagutti S V."/>
        </authorList>
    </citation>
    <scope>NUCLEOTIDE SEQUENCE</scope>
</reference>
<dbReference type="Gene3D" id="3.20.20.10">
    <property type="entry name" value="Alanine racemase"/>
    <property type="match status" value="1"/>
</dbReference>
<dbReference type="PANTHER" id="PTHR30511:SF0">
    <property type="entry name" value="ALANINE RACEMASE, CATABOLIC-RELATED"/>
    <property type="match status" value="1"/>
</dbReference>
<dbReference type="InterPro" id="IPR001608">
    <property type="entry name" value="Ala_racemase_N"/>
</dbReference>
<dbReference type="Pfam" id="PF00842">
    <property type="entry name" value="Ala_racemase_C"/>
    <property type="match status" value="1"/>
</dbReference>
<evidence type="ECO:0000256" key="1">
    <source>
        <dbReference type="ARBA" id="ARBA00001933"/>
    </source>
</evidence>
<dbReference type="SUPFAM" id="SSF51419">
    <property type="entry name" value="PLP-binding barrel"/>
    <property type="match status" value="1"/>
</dbReference>
<dbReference type="EMBL" id="CAEZSX010000006">
    <property type="protein sequence ID" value="CAB4547636.1"/>
    <property type="molecule type" value="Genomic_DNA"/>
</dbReference>
<organism evidence="5">
    <name type="scientific">freshwater metagenome</name>
    <dbReference type="NCBI Taxonomy" id="449393"/>
    <lineage>
        <taxon>unclassified sequences</taxon>
        <taxon>metagenomes</taxon>
        <taxon>ecological metagenomes</taxon>
    </lineage>
</organism>
<dbReference type="PANTHER" id="PTHR30511">
    <property type="entry name" value="ALANINE RACEMASE"/>
    <property type="match status" value="1"/>
</dbReference>
<comment type="cofactor">
    <cofactor evidence="1">
        <name>pyridoxal 5'-phosphate</name>
        <dbReference type="ChEBI" id="CHEBI:597326"/>
    </cofactor>
</comment>
<evidence type="ECO:0000256" key="3">
    <source>
        <dbReference type="ARBA" id="ARBA00023235"/>
    </source>
</evidence>
<dbReference type="GO" id="GO:0005829">
    <property type="term" value="C:cytosol"/>
    <property type="evidence" value="ECO:0007669"/>
    <property type="project" value="TreeGrafter"/>
</dbReference>
<protein>
    <submittedName>
        <fullName evidence="5">Unannotated protein</fullName>
    </submittedName>
</protein>
<dbReference type="Gene3D" id="2.40.37.10">
    <property type="entry name" value="Lyase, Ornithine Decarboxylase, Chain A, domain 1"/>
    <property type="match status" value="1"/>
</dbReference>
<dbReference type="AlphaFoldDB" id="A0A6J6C8P0"/>
<dbReference type="GO" id="GO:0009252">
    <property type="term" value="P:peptidoglycan biosynthetic process"/>
    <property type="evidence" value="ECO:0007669"/>
    <property type="project" value="TreeGrafter"/>
</dbReference>
<dbReference type="GO" id="GO:0030170">
    <property type="term" value="F:pyridoxal phosphate binding"/>
    <property type="evidence" value="ECO:0007669"/>
    <property type="project" value="TreeGrafter"/>
</dbReference>
<dbReference type="InterPro" id="IPR000821">
    <property type="entry name" value="Ala_racemase"/>
</dbReference>
<dbReference type="NCBIfam" id="TIGR00492">
    <property type="entry name" value="alr"/>
    <property type="match status" value="1"/>
</dbReference>
<keyword evidence="2" id="KW-0663">Pyridoxal phosphate</keyword>